<name>A0A2M7G8Z3_9BACT</name>
<dbReference type="AlphaFoldDB" id="A0A2M7G8Z3"/>
<dbReference type="Pfam" id="PF05960">
    <property type="entry name" value="DUF885"/>
    <property type="match status" value="1"/>
</dbReference>
<comment type="caution">
    <text evidence="1">The sequence shown here is derived from an EMBL/GenBank/DDBJ whole genome shotgun (WGS) entry which is preliminary data.</text>
</comment>
<accession>A0A2M7G8Z3</accession>
<proteinExistence type="predicted"/>
<protein>
    <submittedName>
        <fullName evidence="1">DUF885 domain-containing protein</fullName>
    </submittedName>
</protein>
<organism evidence="1 2">
    <name type="scientific">bacterium (Candidatus Blackallbacteria) CG17_big_fil_post_rev_8_21_14_2_50_48_46</name>
    <dbReference type="NCBI Taxonomy" id="2014261"/>
    <lineage>
        <taxon>Bacteria</taxon>
        <taxon>Candidatus Blackallbacteria</taxon>
    </lineage>
</organism>
<evidence type="ECO:0000313" key="2">
    <source>
        <dbReference type="Proteomes" id="UP000231019"/>
    </source>
</evidence>
<dbReference type="PANTHER" id="PTHR33361:SF2">
    <property type="entry name" value="DUF885 DOMAIN-CONTAINING PROTEIN"/>
    <property type="match status" value="1"/>
</dbReference>
<dbReference type="InterPro" id="IPR010281">
    <property type="entry name" value="DUF885"/>
</dbReference>
<reference evidence="1 2" key="1">
    <citation type="submission" date="2017-09" db="EMBL/GenBank/DDBJ databases">
        <title>Depth-based differentiation of microbial function through sediment-hosted aquifers and enrichment of novel symbionts in the deep terrestrial subsurface.</title>
        <authorList>
            <person name="Probst A.J."/>
            <person name="Ladd B."/>
            <person name="Jarett J.K."/>
            <person name="Geller-Mcgrath D.E."/>
            <person name="Sieber C.M."/>
            <person name="Emerson J.B."/>
            <person name="Anantharaman K."/>
            <person name="Thomas B.C."/>
            <person name="Malmstrom R."/>
            <person name="Stieglmeier M."/>
            <person name="Klingl A."/>
            <person name="Woyke T."/>
            <person name="Ryan C.M."/>
            <person name="Banfield J.F."/>
        </authorList>
    </citation>
    <scope>NUCLEOTIDE SEQUENCE [LARGE SCALE GENOMIC DNA]</scope>
    <source>
        <strain evidence="1">CG17_big_fil_post_rev_8_21_14_2_50_48_46</strain>
    </source>
</reference>
<gene>
    <name evidence="1" type="ORF">COW36_04525</name>
</gene>
<dbReference type="Proteomes" id="UP000231019">
    <property type="component" value="Unassembled WGS sequence"/>
</dbReference>
<evidence type="ECO:0000313" key="1">
    <source>
        <dbReference type="EMBL" id="PIW18563.1"/>
    </source>
</evidence>
<dbReference type="EMBL" id="PFFQ01000012">
    <property type="protein sequence ID" value="PIW18563.1"/>
    <property type="molecule type" value="Genomic_DNA"/>
</dbReference>
<dbReference type="PANTHER" id="PTHR33361">
    <property type="entry name" value="GLR0591 PROTEIN"/>
    <property type="match status" value="1"/>
</dbReference>
<sequence>MLLCGMVRSLSAEGMPMKSSNPLQEKIRVQNELNALFKQQHEFKRRNYPEWATYDGDHRFDDQLTDLSEEAAASRNQKNLQFLQTLKKLPREALDPLDQINYDLFEMMLQQDIQAYEFGTHYLQIDQQEGIHLTFPQLVEIQPLSTFDQYERYFARLRDFAKQADDTIGNLRIGMRHGIVLPKAIIGHTLEQLAHFKDLPLEEMPLYQPFRVNASQLSEPVQAKIREVIRSIIETVIRPHYQKLHDFVRDEYAPACHEGPGIWALPDGEARYQYLIDKYTYPGLKAQEIHEIGLAEVERISAEMAKVRVQCGFDAEDSAGFHAFLRSDPQFYYTDKELMIRDYQAFLENAEAQLPSLFGKLPQSPCVLKEIEAYRAAAAPQAYYYPPPMDRSRPGIYYANTHDLPSRPKYTMAALSLHEAVPGHHLQLALAQEIENLPDFRYHLDCTAFIEGWALYTESLGHEMGFYEDPYAHYGALSFEIWRACRLVVDTGLHALRWTREQAFEYMSRYTANSDLDTWSEIDRYLVLPGQALSYKMGDIRIWKLRREAEKRLGVNFSLKDFHDQLLSRGSIPLALMEDMMQAWIEKHVQVSV</sequence>